<keyword evidence="2" id="KW-0378">Hydrolase</keyword>
<dbReference type="Gene3D" id="3.90.1570.10">
    <property type="entry name" value="tt1808, chain A"/>
    <property type="match status" value="1"/>
</dbReference>
<dbReference type="InterPro" id="IPR008538">
    <property type="entry name" value="Uma2"/>
</dbReference>
<dbReference type="Proteomes" id="UP000319818">
    <property type="component" value="Unassembled WGS sequence"/>
</dbReference>
<dbReference type="EMBL" id="VFPH01000001">
    <property type="protein sequence ID" value="TQM45257.1"/>
    <property type="molecule type" value="Genomic_DNA"/>
</dbReference>
<keyword evidence="2" id="KW-0255">Endonuclease</keyword>
<accession>A0A543GGR6</accession>
<dbReference type="PANTHER" id="PTHR34107">
    <property type="entry name" value="SLL0198 PROTEIN-RELATED"/>
    <property type="match status" value="1"/>
</dbReference>
<dbReference type="SUPFAM" id="SSF52980">
    <property type="entry name" value="Restriction endonuclease-like"/>
    <property type="match status" value="1"/>
</dbReference>
<keyword evidence="3" id="KW-1185">Reference proteome</keyword>
<dbReference type="Pfam" id="PF05685">
    <property type="entry name" value="Uma2"/>
    <property type="match status" value="1"/>
</dbReference>
<dbReference type="GO" id="GO:0004519">
    <property type="term" value="F:endonuclease activity"/>
    <property type="evidence" value="ECO:0007669"/>
    <property type="project" value="UniProtKB-KW"/>
</dbReference>
<reference evidence="2 3" key="1">
    <citation type="submission" date="2019-06" db="EMBL/GenBank/DDBJ databases">
        <title>Sequencing the genomes of 1000 actinobacteria strains.</title>
        <authorList>
            <person name="Klenk H.-P."/>
        </authorList>
    </citation>
    <scope>NUCLEOTIDE SEQUENCE [LARGE SCALE GENOMIC DNA]</scope>
    <source>
        <strain evidence="2 3">DSM 45511</strain>
    </source>
</reference>
<proteinExistence type="predicted"/>
<dbReference type="InterPro" id="IPR012296">
    <property type="entry name" value="Nuclease_put_TT1808"/>
</dbReference>
<feature type="domain" description="Putative restriction endonuclease" evidence="1">
    <location>
        <begin position="13"/>
        <end position="163"/>
    </location>
</feature>
<dbReference type="OrthoDB" id="9799703at2"/>
<comment type="caution">
    <text evidence="2">The sequence shown here is derived from an EMBL/GenBank/DDBJ whole genome shotgun (WGS) entry which is preliminary data.</text>
</comment>
<dbReference type="InterPro" id="IPR011335">
    <property type="entry name" value="Restrct_endonuc-II-like"/>
</dbReference>
<organism evidence="2 3">
    <name type="scientific">Pseudonocardia cypriaca</name>
    <dbReference type="NCBI Taxonomy" id="882449"/>
    <lineage>
        <taxon>Bacteria</taxon>
        <taxon>Bacillati</taxon>
        <taxon>Actinomycetota</taxon>
        <taxon>Actinomycetes</taxon>
        <taxon>Pseudonocardiales</taxon>
        <taxon>Pseudonocardiaceae</taxon>
        <taxon>Pseudonocardia</taxon>
    </lineage>
</organism>
<dbReference type="AlphaFoldDB" id="A0A543GGR6"/>
<evidence type="ECO:0000313" key="3">
    <source>
        <dbReference type="Proteomes" id="UP000319818"/>
    </source>
</evidence>
<dbReference type="PANTHER" id="PTHR34107:SF2">
    <property type="entry name" value="SLL0888 PROTEIN"/>
    <property type="match status" value="1"/>
</dbReference>
<gene>
    <name evidence="2" type="ORF">FB388_2655</name>
</gene>
<name>A0A543GGR6_9PSEU</name>
<evidence type="ECO:0000259" key="1">
    <source>
        <dbReference type="Pfam" id="PF05685"/>
    </source>
</evidence>
<sequence length="185" mass="20705">MTLSWPNHPITLEEWEALPEDSANKLEVAEGMLVMSPRPLSRHQKAGTRLETRFDEQLPQELTGLTDVEVLITYDPLTIRAPDVIVTRTELFETNPPRYRADDVLLAVEILSTGTRRVDRVLKFSEYAEAGIPQYWIVDLDDPTSLLAYVLVDGNYELSGEHTGAVGLDVAGHPVSIDLPALTRR</sequence>
<dbReference type="RefSeq" id="WP_142100736.1">
    <property type="nucleotide sequence ID" value="NZ_VFPH01000001.1"/>
</dbReference>
<keyword evidence="2" id="KW-0540">Nuclease</keyword>
<evidence type="ECO:0000313" key="2">
    <source>
        <dbReference type="EMBL" id="TQM45257.1"/>
    </source>
</evidence>
<dbReference type="CDD" id="cd06260">
    <property type="entry name" value="DUF820-like"/>
    <property type="match status" value="1"/>
</dbReference>
<protein>
    <submittedName>
        <fullName evidence="2">Uma2 family endonuclease</fullName>
    </submittedName>
</protein>